<dbReference type="RefSeq" id="WP_228816286.1">
    <property type="nucleotide sequence ID" value="NZ_JADLPS010000001.1"/>
</dbReference>
<proteinExistence type="predicted"/>
<evidence type="ECO:0000313" key="2">
    <source>
        <dbReference type="Proteomes" id="UP001602089"/>
    </source>
</evidence>
<accession>A0ABW6TCJ3</accession>
<comment type="caution">
    <text evidence="1">The sequence shown here is derived from an EMBL/GenBank/DDBJ whole genome shotgun (WGS) entry which is preliminary data.</text>
</comment>
<organism evidence="1 2">
    <name type="scientific">Nocardia elegans</name>
    <dbReference type="NCBI Taxonomy" id="300029"/>
    <lineage>
        <taxon>Bacteria</taxon>
        <taxon>Bacillati</taxon>
        <taxon>Actinomycetota</taxon>
        <taxon>Actinomycetes</taxon>
        <taxon>Mycobacteriales</taxon>
        <taxon>Nocardiaceae</taxon>
        <taxon>Nocardia</taxon>
    </lineage>
</organism>
<evidence type="ECO:0000313" key="1">
    <source>
        <dbReference type="EMBL" id="MFF4023885.1"/>
    </source>
</evidence>
<name>A0ABW6TCJ3_9NOCA</name>
<keyword evidence="2" id="KW-1185">Reference proteome</keyword>
<protein>
    <submittedName>
        <fullName evidence="1">Uncharacterized protein</fullName>
    </submittedName>
</protein>
<gene>
    <name evidence="1" type="ORF">ACFYY5_13680</name>
</gene>
<reference evidence="1 2" key="1">
    <citation type="submission" date="2024-10" db="EMBL/GenBank/DDBJ databases">
        <title>The Natural Products Discovery Center: Release of the First 8490 Sequenced Strains for Exploring Actinobacteria Biosynthetic Diversity.</title>
        <authorList>
            <person name="Kalkreuter E."/>
            <person name="Kautsar S.A."/>
            <person name="Yang D."/>
            <person name="Bader C.D."/>
            <person name="Teijaro C.N."/>
            <person name="Fluegel L."/>
            <person name="Davis C.M."/>
            <person name="Simpson J.R."/>
            <person name="Lauterbach L."/>
            <person name="Steele A.D."/>
            <person name="Gui C."/>
            <person name="Meng S."/>
            <person name="Li G."/>
            <person name="Viehrig K."/>
            <person name="Ye F."/>
            <person name="Su P."/>
            <person name="Kiefer A.F."/>
            <person name="Nichols A."/>
            <person name="Cepeda A.J."/>
            <person name="Yan W."/>
            <person name="Fan B."/>
            <person name="Jiang Y."/>
            <person name="Adhikari A."/>
            <person name="Zheng C.-J."/>
            <person name="Schuster L."/>
            <person name="Cowan T.M."/>
            <person name="Smanski M.J."/>
            <person name="Chevrette M.G."/>
            <person name="De Carvalho L.P.S."/>
            <person name="Shen B."/>
        </authorList>
    </citation>
    <scope>NUCLEOTIDE SEQUENCE [LARGE SCALE GENOMIC DNA]</scope>
    <source>
        <strain evidence="1 2">NPDC001867</strain>
    </source>
</reference>
<dbReference type="Proteomes" id="UP001602089">
    <property type="component" value="Unassembled WGS sequence"/>
</dbReference>
<dbReference type="EMBL" id="JBIATK010000004">
    <property type="protein sequence ID" value="MFF4023885.1"/>
    <property type="molecule type" value="Genomic_DNA"/>
</dbReference>
<sequence length="103" mass="11296">MTEFDLTAFTAAIQDRSQSWESEGTNWELTLGPARDKSAAWVTCENTHTAAQLTVWTSGEAELDVASLITGAGTSTHYEFADRQDLEACLDDLTEHLNTPPHP</sequence>